<dbReference type="EMBL" id="JAUSUV010000002">
    <property type="protein sequence ID" value="MDQ0416403.1"/>
    <property type="molecule type" value="Genomic_DNA"/>
</dbReference>
<reference evidence="8 9" key="1">
    <citation type="submission" date="2023-07" db="EMBL/GenBank/DDBJ databases">
        <title>Genomic Encyclopedia of Type Strains, Phase IV (KMG-IV): sequencing the most valuable type-strain genomes for metagenomic binning, comparative biology and taxonomic classification.</title>
        <authorList>
            <person name="Goeker M."/>
        </authorList>
    </citation>
    <scope>NUCLEOTIDE SEQUENCE [LARGE SCALE GENOMIC DNA]</scope>
    <source>
        <strain evidence="8 9">DSM 46876</strain>
    </source>
</reference>
<dbReference type="SMART" id="SM00448">
    <property type="entry name" value="REC"/>
    <property type="match status" value="1"/>
</dbReference>
<dbReference type="InterPro" id="IPR001789">
    <property type="entry name" value="Sig_transdc_resp-reg_receiver"/>
</dbReference>
<evidence type="ECO:0000256" key="4">
    <source>
        <dbReference type="ARBA" id="ARBA00023163"/>
    </source>
</evidence>
<dbReference type="Pfam" id="PF00072">
    <property type="entry name" value="Response_reg"/>
    <property type="match status" value="1"/>
</dbReference>
<feature type="modified residue" description="4-aspartylphosphate" evidence="5">
    <location>
        <position position="57"/>
    </location>
</feature>
<dbReference type="Pfam" id="PF00196">
    <property type="entry name" value="GerE"/>
    <property type="match status" value="1"/>
</dbReference>
<name>A0AAJ1TCQ9_9BACL</name>
<gene>
    <name evidence="8" type="ORF">J2Z48_000567</name>
</gene>
<feature type="domain" description="HTH luxR-type" evidence="6">
    <location>
        <begin position="150"/>
        <end position="215"/>
    </location>
</feature>
<dbReference type="PROSITE" id="PS50110">
    <property type="entry name" value="RESPONSE_REGULATORY"/>
    <property type="match status" value="1"/>
</dbReference>
<dbReference type="PROSITE" id="PS50043">
    <property type="entry name" value="HTH_LUXR_2"/>
    <property type="match status" value="1"/>
</dbReference>
<evidence type="ECO:0000256" key="5">
    <source>
        <dbReference type="PROSITE-ProRule" id="PRU00169"/>
    </source>
</evidence>
<dbReference type="InterPro" id="IPR011006">
    <property type="entry name" value="CheY-like_superfamily"/>
</dbReference>
<evidence type="ECO:0000256" key="1">
    <source>
        <dbReference type="ARBA" id="ARBA00022553"/>
    </source>
</evidence>
<comment type="caution">
    <text evidence="8">The sequence shown here is derived from an EMBL/GenBank/DDBJ whole genome shotgun (WGS) entry which is preliminary data.</text>
</comment>
<dbReference type="CDD" id="cd06170">
    <property type="entry name" value="LuxR_C_like"/>
    <property type="match status" value="1"/>
</dbReference>
<evidence type="ECO:0000313" key="8">
    <source>
        <dbReference type="EMBL" id="MDQ0416403.1"/>
    </source>
</evidence>
<dbReference type="InterPro" id="IPR000792">
    <property type="entry name" value="Tscrpt_reg_LuxR_C"/>
</dbReference>
<proteinExistence type="predicted"/>
<dbReference type="GO" id="GO:0003677">
    <property type="term" value="F:DNA binding"/>
    <property type="evidence" value="ECO:0007669"/>
    <property type="project" value="UniProtKB-KW"/>
</dbReference>
<dbReference type="InterPro" id="IPR016032">
    <property type="entry name" value="Sig_transdc_resp-reg_C-effctor"/>
</dbReference>
<dbReference type="AlphaFoldDB" id="A0AAJ1TCQ9"/>
<evidence type="ECO:0000256" key="3">
    <source>
        <dbReference type="ARBA" id="ARBA00023125"/>
    </source>
</evidence>
<dbReference type="Proteomes" id="UP001238450">
    <property type="component" value="Unassembled WGS sequence"/>
</dbReference>
<dbReference type="PRINTS" id="PR00038">
    <property type="entry name" value="HTHLUXR"/>
</dbReference>
<dbReference type="GO" id="GO:0006355">
    <property type="term" value="P:regulation of DNA-templated transcription"/>
    <property type="evidence" value="ECO:0007669"/>
    <property type="project" value="InterPro"/>
</dbReference>
<evidence type="ECO:0000259" key="6">
    <source>
        <dbReference type="PROSITE" id="PS50043"/>
    </source>
</evidence>
<accession>A0AAJ1TCQ9</accession>
<organism evidence="8 9">
    <name type="scientific">Croceifilum oryzae</name>
    <dbReference type="NCBI Taxonomy" id="1553429"/>
    <lineage>
        <taxon>Bacteria</taxon>
        <taxon>Bacillati</taxon>
        <taxon>Bacillota</taxon>
        <taxon>Bacilli</taxon>
        <taxon>Bacillales</taxon>
        <taxon>Thermoactinomycetaceae</taxon>
        <taxon>Croceifilum</taxon>
    </lineage>
</organism>
<evidence type="ECO:0000256" key="2">
    <source>
        <dbReference type="ARBA" id="ARBA00023015"/>
    </source>
</evidence>
<dbReference type="PANTHER" id="PTHR43214">
    <property type="entry name" value="TWO-COMPONENT RESPONSE REGULATOR"/>
    <property type="match status" value="1"/>
</dbReference>
<dbReference type="SMART" id="SM00421">
    <property type="entry name" value="HTH_LUXR"/>
    <property type="match status" value="1"/>
</dbReference>
<dbReference type="GO" id="GO:0000160">
    <property type="term" value="P:phosphorelay signal transduction system"/>
    <property type="evidence" value="ECO:0007669"/>
    <property type="project" value="InterPro"/>
</dbReference>
<protein>
    <submittedName>
        <fullName evidence="8">Two-component system vancomycin resistance associated response regulator VraR</fullName>
    </submittedName>
</protein>
<feature type="domain" description="Response regulatory" evidence="7">
    <location>
        <begin position="5"/>
        <end position="122"/>
    </location>
</feature>
<evidence type="ECO:0000259" key="7">
    <source>
        <dbReference type="PROSITE" id="PS50110"/>
    </source>
</evidence>
<dbReference type="InterPro" id="IPR039420">
    <property type="entry name" value="WalR-like"/>
</dbReference>
<dbReference type="Gene3D" id="3.40.50.2300">
    <property type="match status" value="1"/>
</dbReference>
<dbReference type="CDD" id="cd17535">
    <property type="entry name" value="REC_NarL-like"/>
    <property type="match status" value="1"/>
</dbReference>
<sequence>MEPIRILLVEDDPRWQRGLTEYLMRHTDLCVVGNCATKEEAIQFASGMEKVDIILMDICLAGSASGIEATLEICQFHQAKVIMLTSLEDDHFILDSYGAGAVNYMVKSNFEEIPNMIRSTHYHNPQPRFANKILKEFRRLVRFEKSQLEMDKIQSLLTPTEINILKLMIKECSQKEIAEELFISVGTVKKHVSSIMRKLECKSSQEVVKKVTKIV</sequence>
<keyword evidence="2" id="KW-0805">Transcription regulation</keyword>
<dbReference type="InterPro" id="IPR058245">
    <property type="entry name" value="NreC/VraR/RcsB-like_REC"/>
</dbReference>
<keyword evidence="3" id="KW-0238">DNA-binding</keyword>
<keyword evidence="9" id="KW-1185">Reference proteome</keyword>
<keyword evidence="1 5" id="KW-0597">Phosphoprotein</keyword>
<evidence type="ECO:0000313" key="9">
    <source>
        <dbReference type="Proteomes" id="UP001238450"/>
    </source>
</evidence>
<dbReference type="RefSeq" id="WP_307250820.1">
    <property type="nucleotide sequence ID" value="NZ_JAUSUV010000002.1"/>
</dbReference>
<dbReference type="SUPFAM" id="SSF46894">
    <property type="entry name" value="C-terminal effector domain of the bipartite response regulators"/>
    <property type="match status" value="1"/>
</dbReference>
<dbReference type="SUPFAM" id="SSF52172">
    <property type="entry name" value="CheY-like"/>
    <property type="match status" value="1"/>
</dbReference>
<keyword evidence="4" id="KW-0804">Transcription</keyword>
<dbReference type="PANTHER" id="PTHR43214:SF43">
    <property type="entry name" value="TWO-COMPONENT RESPONSE REGULATOR"/>
    <property type="match status" value="1"/>
</dbReference>